<dbReference type="Proteomes" id="UP000625711">
    <property type="component" value="Unassembled WGS sequence"/>
</dbReference>
<dbReference type="InterPro" id="IPR018097">
    <property type="entry name" value="EGF_Ca-bd_CS"/>
</dbReference>
<protein>
    <recommendedName>
        <fullName evidence="5">EGF-like domain-containing protein</fullName>
    </recommendedName>
</protein>
<dbReference type="SUPFAM" id="SSF57196">
    <property type="entry name" value="EGF/Laminin"/>
    <property type="match status" value="1"/>
</dbReference>
<keyword evidence="7" id="KW-1185">Reference proteome</keyword>
<organism evidence="6 7">
    <name type="scientific">Rhynchophorus ferrugineus</name>
    <name type="common">Red palm weevil</name>
    <name type="synonym">Curculio ferrugineus</name>
    <dbReference type="NCBI Taxonomy" id="354439"/>
    <lineage>
        <taxon>Eukaryota</taxon>
        <taxon>Metazoa</taxon>
        <taxon>Ecdysozoa</taxon>
        <taxon>Arthropoda</taxon>
        <taxon>Hexapoda</taxon>
        <taxon>Insecta</taxon>
        <taxon>Pterygota</taxon>
        <taxon>Neoptera</taxon>
        <taxon>Endopterygota</taxon>
        <taxon>Coleoptera</taxon>
        <taxon>Polyphaga</taxon>
        <taxon>Cucujiformia</taxon>
        <taxon>Curculionidae</taxon>
        <taxon>Dryophthorinae</taxon>
        <taxon>Rhynchophorus</taxon>
    </lineage>
</organism>
<dbReference type="AlphaFoldDB" id="A0A834M524"/>
<evidence type="ECO:0000256" key="1">
    <source>
        <dbReference type="ARBA" id="ARBA00022536"/>
    </source>
</evidence>
<keyword evidence="3" id="KW-1015">Disulfide bond</keyword>
<dbReference type="InterPro" id="IPR001881">
    <property type="entry name" value="EGF-like_Ca-bd_dom"/>
</dbReference>
<dbReference type="Gene3D" id="2.10.25.10">
    <property type="entry name" value="Laminin"/>
    <property type="match status" value="1"/>
</dbReference>
<keyword evidence="1 4" id="KW-0245">EGF-like domain</keyword>
<dbReference type="SMART" id="SM00179">
    <property type="entry name" value="EGF_CA"/>
    <property type="match status" value="1"/>
</dbReference>
<evidence type="ECO:0000313" key="6">
    <source>
        <dbReference type="EMBL" id="KAF7270703.1"/>
    </source>
</evidence>
<evidence type="ECO:0000256" key="4">
    <source>
        <dbReference type="PROSITE-ProRule" id="PRU00076"/>
    </source>
</evidence>
<reference evidence="6" key="1">
    <citation type="submission" date="2020-08" db="EMBL/GenBank/DDBJ databases">
        <title>Genome sequencing and assembly of the red palm weevil Rhynchophorus ferrugineus.</title>
        <authorList>
            <person name="Dias G.B."/>
            <person name="Bergman C.M."/>
            <person name="Manee M."/>
        </authorList>
    </citation>
    <scope>NUCLEOTIDE SEQUENCE</scope>
    <source>
        <strain evidence="6">AA-2017</strain>
        <tissue evidence="6">Whole larva</tissue>
    </source>
</reference>
<comment type="caution">
    <text evidence="4">Lacks conserved residue(s) required for the propagation of feature annotation.</text>
</comment>
<dbReference type="EMBL" id="JAACXV010014069">
    <property type="protein sequence ID" value="KAF7270703.1"/>
    <property type="molecule type" value="Genomic_DNA"/>
</dbReference>
<evidence type="ECO:0000259" key="5">
    <source>
        <dbReference type="PROSITE" id="PS50026"/>
    </source>
</evidence>
<dbReference type="PROSITE" id="PS01186">
    <property type="entry name" value="EGF_2"/>
    <property type="match status" value="1"/>
</dbReference>
<comment type="caution">
    <text evidence="6">The sequence shown here is derived from an EMBL/GenBank/DDBJ whole genome shotgun (WGS) entry which is preliminary data.</text>
</comment>
<keyword evidence="2" id="KW-0732">Signal</keyword>
<dbReference type="OrthoDB" id="283575at2759"/>
<name>A0A834M524_RHYFE</name>
<dbReference type="InterPro" id="IPR000152">
    <property type="entry name" value="EGF-type_Asp/Asn_hydroxyl_site"/>
</dbReference>
<dbReference type="GO" id="GO:0005509">
    <property type="term" value="F:calcium ion binding"/>
    <property type="evidence" value="ECO:0007669"/>
    <property type="project" value="InterPro"/>
</dbReference>
<evidence type="ECO:0000256" key="3">
    <source>
        <dbReference type="ARBA" id="ARBA00023157"/>
    </source>
</evidence>
<dbReference type="PROSITE" id="PS00010">
    <property type="entry name" value="ASX_HYDROXYL"/>
    <property type="match status" value="1"/>
</dbReference>
<proteinExistence type="predicted"/>
<evidence type="ECO:0000256" key="2">
    <source>
        <dbReference type="ARBA" id="ARBA00022729"/>
    </source>
</evidence>
<dbReference type="Pfam" id="PF12947">
    <property type="entry name" value="EGF_3"/>
    <property type="match status" value="1"/>
</dbReference>
<dbReference type="SMART" id="SM00181">
    <property type="entry name" value="EGF"/>
    <property type="match status" value="2"/>
</dbReference>
<sequence>MQLCWVNSEIAVANTEFKMTCQSFGGIGFGIKREIFFLNLEDGYFGCQVNESTDVLQLFELSKLCDGTPNCYLGSDELAKELKCTDDCRKEDGTVCQNGACLDNQCYCNDGYGGCSCEVPDENECKYRPCDVFAHCTNTLGSFSCTCFPGYHGDGFHCEGALYSTIKVELMAWYRSTDSRNNEQKSSSVRTRQAVRIDYPLIH</sequence>
<dbReference type="InterPro" id="IPR000742">
    <property type="entry name" value="EGF"/>
</dbReference>
<dbReference type="FunFam" id="2.10.25.10:FF:000555">
    <property type="entry name" value="Dumpy, isoform I"/>
    <property type="match status" value="1"/>
</dbReference>
<accession>A0A834M524</accession>
<dbReference type="PROSITE" id="PS50026">
    <property type="entry name" value="EGF_3"/>
    <property type="match status" value="1"/>
</dbReference>
<dbReference type="PROSITE" id="PS01187">
    <property type="entry name" value="EGF_CA"/>
    <property type="match status" value="1"/>
</dbReference>
<evidence type="ECO:0000313" key="7">
    <source>
        <dbReference type="Proteomes" id="UP000625711"/>
    </source>
</evidence>
<gene>
    <name evidence="6" type="ORF">GWI33_016352</name>
</gene>
<dbReference type="InterPro" id="IPR024731">
    <property type="entry name" value="NELL2-like_EGF"/>
</dbReference>
<dbReference type="CDD" id="cd00054">
    <property type="entry name" value="EGF_CA"/>
    <property type="match status" value="1"/>
</dbReference>
<feature type="domain" description="EGF-like" evidence="5">
    <location>
        <begin position="121"/>
        <end position="159"/>
    </location>
</feature>